<dbReference type="Proteomes" id="UP000516052">
    <property type="component" value="Chromosome"/>
</dbReference>
<feature type="transmembrane region" description="Helical" evidence="7">
    <location>
        <begin position="340"/>
        <end position="363"/>
    </location>
</feature>
<dbReference type="RefSeq" id="WP_187745900.1">
    <property type="nucleotide sequence ID" value="NZ_CP060828.1"/>
</dbReference>
<evidence type="ECO:0000256" key="1">
    <source>
        <dbReference type="ARBA" id="ARBA00004651"/>
    </source>
</evidence>
<sequence>MSAPLRDPVVRRLVAAQTVSFCGSWMQRTAQSWMVLHVPGGGAAAMGVVLGLQYLPLLLFGLWTGALCDQYPKHRVLTWARGITALLGMGLAACAAHGAGALVVYGFALVQGFVTAVERPANESLLGEIVEARLLHGTLALNGATFNVGRLTGPALAGVSLAQVGVPSTMLVSSALLLVALPMLPRARRRSARDSGVTEESASAGAVLRRVRCDSGLTGVLVLVALVTAFGLNFPITCAAMADGVFHRSATSFGAGLTALAVGALGGAFLSARLGRPRDGRRVAGAAAVFGALEAVCALAPTFAVFVLALVVLGVSMAHFTASARSYVQHRVDDDIRGRVMGLYQMAAVGTTPLAAPLVGWISDALSPRAGLLVGGLVPVLCAAALAPRLDRATVSAGAG</sequence>
<evidence type="ECO:0000256" key="5">
    <source>
        <dbReference type="ARBA" id="ARBA00022989"/>
    </source>
</evidence>
<feature type="transmembrane region" description="Helical" evidence="7">
    <location>
        <begin position="43"/>
        <end position="63"/>
    </location>
</feature>
<keyword evidence="6 7" id="KW-0472">Membrane</keyword>
<accession>A0A7H0I7U5</accession>
<dbReference type="AlphaFoldDB" id="A0A7H0I7U5"/>
<keyword evidence="10" id="KW-1185">Reference proteome</keyword>
<dbReference type="PANTHER" id="PTHR23513">
    <property type="entry name" value="INTEGRAL MEMBRANE EFFLUX PROTEIN-RELATED"/>
    <property type="match status" value="1"/>
</dbReference>
<name>A0A7H0I7U5_9ACTN</name>
<keyword evidence="2" id="KW-0813">Transport</keyword>
<dbReference type="GO" id="GO:0022857">
    <property type="term" value="F:transmembrane transporter activity"/>
    <property type="evidence" value="ECO:0007669"/>
    <property type="project" value="InterPro"/>
</dbReference>
<evidence type="ECO:0000313" key="9">
    <source>
        <dbReference type="EMBL" id="QNP68861.1"/>
    </source>
</evidence>
<proteinExistence type="predicted"/>
<dbReference type="Pfam" id="PF05977">
    <property type="entry name" value="MFS_3"/>
    <property type="match status" value="1"/>
</dbReference>
<protein>
    <submittedName>
        <fullName evidence="9">MFS transporter</fullName>
    </submittedName>
</protein>
<gene>
    <name evidence="9" type="ORF">IAG44_04930</name>
</gene>
<dbReference type="PANTHER" id="PTHR23513:SF11">
    <property type="entry name" value="STAPHYLOFERRIN A TRANSPORTER"/>
    <property type="match status" value="1"/>
</dbReference>
<dbReference type="SUPFAM" id="SSF103473">
    <property type="entry name" value="MFS general substrate transporter"/>
    <property type="match status" value="1"/>
</dbReference>
<dbReference type="InterPro" id="IPR020846">
    <property type="entry name" value="MFS_dom"/>
</dbReference>
<feature type="transmembrane region" description="Helical" evidence="7">
    <location>
        <begin position="219"/>
        <end position="242"/>
    </location>
</feature>
<evidence type="ECO:0000256" key="2">
    <source>
        <dbReference type="ARBA" id="ARBA00022448"/>
    </source>
</evidence>
<evidence type="ECO:0000313" key="10">
    <source>
        <dbReference type="Proteomes" id="UP000516052"/>
    </source>
</evidence>
<dbReference type="InterPro" id="IPR036259">
    <property type="entry name" value="MFS_trans_sf"/>
</dbReference>
<evidence type="ECO:0000256" key="6">
    <source>
        <dbReference type="ARBA" id="ARBA00023136"/>
    </source>
</evidence>
<feature type="transmembrane region" description="Helical" evidence="7">
    <location>
        <begin position="369"/>
        <end position="387"/>
    </location>
</feature>
<evidence type="ECO:0000256" key="7">
    <source>
        <dbReference type="SAM" id="Phobius"/>
    </source>
</evidence>
<dbReference type="GO" id="GO:0005886">
    <property type="term" value="C:plasma membrane"/>
    <property type="evidence" value="ECO:0007669"/>
    <property type="project" value="UniProtKB-SubCell"/>
</dbReference>
<feature type="transmembrane region" description="Helical" evidence="7">
    <location>
        <begin position="307"/>
        <end position="328"/>
    </location>
</feature>
<feature type="transmembrane region" description="Helical" evidence="7">
    <location>
        <begin position="164"/>
        <end position="184"/>
    </location>
</feature>
<organism evidence="9 10">
    <name type="scientific">Streptomyces roseirectus</name>
    <dbReference type="NCBI Taxonomy" id="2768066"/>
    <lineage>
        <taxon>Bacteria</taxon>
        <taxon>Bacillati</taxon>
        <taxon>Actinomycetota</taxon>
        <taxon>Actinomycetes</taxon>
        <taxon>Kitasatosporales</taxon>
        <taxon>Streptomycetaceae</taxon>
        <taxon>Streptomyces</taxon>
    </lineage>
</organism>
<feature type="transmembrane region" description="Helical" evidence="7">
    <location>
        <begin position="83"/>
        <end position="108"/>
    </location>
</feature>
<evidence type="ECO:0000256" key="4">
    <source>
        <dbReference type="ARBA" id="ARBA00022692"/>
    </source>
</evidence>
<evidence type="ECO:0000256" key="3">
    <source>
        <dbReference type="ARBA" id="ARBA00022475"/>
    </source>
</evidence>
<keyword evidence="5 7" id="KW-1133">Transmembrane helix</keyword>
<keyword evidence="3" id="KW-1003">Cell membrane</keyword>
<dbReference type="CDD" id="cd06173">
    <property type="entry name" value="MFS_MefA_like"/>
    <property type="match status" value="1"/>
</dbReference>
<comment type="subcellular location">
    <subcellularLocation>
        <location evidence="1">Cell membrane</location>
        <topology evidence="1">Multi-pass membrane protein</topology>
    </subcellularLocation>
</comment>
<dbReference type="EMBL" id="CP060828">
    <property type="protein sequence ID" value="QNP68861.1"/>
    <property type="molecule type" value="Genomic_DNA"/>
</dbReference>
<feature type="transmembrane region" description="Helical" evidence="7">
    <location>
        <begin position="254"/>
        <end position="271"/>
    </location>
</feature>
<reference evidence="9 10" key="1">
    <citation type="submission" date="2020-08" db="EMBL/GenBank/DDBJ databases">
        <title>A novel species.</title>
        <authorList>
            <person name="Gao J."/>
        </authorList>
    </citation>
    <scope>NUCLEOTIDE SEQUENCE [LARGE SCALE GENOMIC DNA]</scope>
    <source>
        <strain evidence="9 10">CRXT-G-22</strain>
    </source>
</reference>
<feature type="domain" description="Major facilitator superfamily (MFS) profile" evidence="8">
    <location>
        <begin position="175"/>
        <end position="400"/>
    </location>
</feature>
<dbReference type="KEGG" id="sroi:IAG44_04930"/>
<dbReference type="InterPro" id="IPR010290">
    <property type="entry name" value="TM_effector"/>
</dbReference>
<dbReference type="PROSITE" id="PS50850">
    <property type="entry name" value="MFS"/>
    <property type="match status" value="1"/>
</dbReference>
<evidence type="ECO:0000259" key="8">
    <source>
        <dbReference type="PROSITE" id="PS50850"/>
    </source>
</evidence>
<dbReference type="Gene3D" id="1.20.1250.20">
    <property type="entry name" value="MFS general substrate transporter like domains"/>
    <property type="match status" value="1"/>
</dbReference>
<keyword evidence="4 7" id="KW-0812">Transmembrane</keyword>